<dbReference type="PANTHER" id="PTHR31190">
    <property type="entry name" value="DNA-BINDING DOMAIN"/>
    <property type="match status" value="1"/>
</dbReference>
<evidence type="ECO:0000256" key="7">
    <source>
        <dbReference type="SAM" id="MobiDB-lite"/>
    </source>
</evidence>
<dbReference type="PANTHER" id="PTHR31190:SF473">
    <property type="entry name" value="OS05G0437100 PROTEIN"/>
    <property type="match status" value="1"/>
</dbReference>
<keyword evidence="2" id="KW-0611">Plant defense</keyword>
<dbReference type="InterPro" id="IPR001471">
    <property type="entry name" value="AP2/ERF_dom"/>
</dbReference>
<dbReference type="GO" id="GO:0005634">
    <property type="term" value="C:nucleus"/>
    <property type="evidence" value="ECO:0007669"/>
    <property type="project" value="UniProtKB-SubCell"/>
</dbReference>
<feature type="region of interest" description="Disordered" evidence="7">
    <location>
        <begin position="243"/>
        <end position="268"/>
    </location>
</feature>
<dbReference type="GO" id="GO:0009873">
    <property type="term" value="P:ethylene-activated signaling pathway"/>
    <property type="evidence" value="ECO:0007669"/>
    <property type="project" value="InterPro"/>
</dbReference>
<dbReference type="InterPro" id="IPR016177">
    <property type="entry name" value="DNA-bd_dom_sf"/>
</dbReference>
<dbReference type="Gene3D" id="3.30.730.10">
    <property type="entry name" value="AP2/ERF domain"/>
    <property type="match status" value="1"/>
</dbReference>
<comment type="caution">
    <text evidence="9">The sequence shown here is derived from an EMBL/GenBank/DDBJ whole genome shotgun (WGS) entry which is preliminary data.</text>
</comment>
<keyword evidence="5" id="KW-0804">Transcription</keyword>
<keyword evidence="6" id="KW-0539">Nucleus</keyword>
<dbReference type="InterPro" id="IPR036955">
    <property type="entry name" value="AP2/ERF_dom_sf"/>
</dbReference>
<dbReference type="CDD" id="cd00018">
    <property type="entry name" value="AP2"/>
    <property type="match status" value="1"/>
</dbReference>
<feature type="region of interest" description="Disordered" evidence="7">
    <location>
        <begin position="75"/>
        <end position="102"/>
    </location>
</feature>
<dbReference type="PRINTS" id="PR00367">
    <property type="entry name" value="ETHRSPELEMNT"/>
</dbReference>
<dbReference type="AlphaFoldDB" id="A0AAW2RE09"/>
<dbReference type="EMBL" id="JACGWJ010000013">
    <property type="protein sequence ID" value="KAL0378410.1"/>
    <property type="molecule type" value="Genomic_DNA"/>
</dbReference>
<dbReference type="GO" id="GO:0003677">
    <property type="term" value="F:DNA binding"/>
    <property type="evidence" value="ECO:0007669"/>
    <property type="project" value="UniProtKB-KW"/>
</dbReference>
<dbReference type="FunFam" id="3.30.730.10:FF:000001">
    <property type="entry name" value="Ethylene-responsive transcription factor 2"/>
    <property type="match status" value="1"/>
</dbReference>
<evidence type="ECO:0000256" key="1">
    <source>
        <dbReference type="ARBA" id="ARBA00004123"/>
    </source>
</evidence>
<dbReference type="GO" id="GO:0006952">
    <property type="term" value="P:defense response"/>
    <property type="evidence" value="ECO:0007669"/>
    <property type="project" value="UniProtKB-KW"/>
</dbReference>
<evidence type="ECO:0000313" key="9">
    <source>
        <dbReference type="EMBL" id="KAL0378410.1"/>
    </source>
</evidence>
<evidence type="ECO:0000256" key="4">
    <source>
        <dbReference type="ARBA" id="ARBA00023125"/>
    </source>
</evidence>
<gene>
    <name evidence="9" type="ORF">Sradi_3146500</name>
</gene>
<evidence type="ECO:0000256" key="5">
    <source>
        <dbReference type="ARBA" id="ARBA00023163"/>
    </source>
</evidence>
<feature type="domain" description="AP2/ERF" evidence="8">
    <location>
        <begin position="178"/>
        <end position="235"/>
    </location>
</feature>
<evidence type="ECO:0000259" key="8">
    <source>
        <dbReference type="PROSITE" id="PS51032"/>
    </source>
</evidence>
<evidence type="ECO:0000256" key="2">
    <source>
        <dbReference type="ARBA" id="ARBA00022821"/>
    </source>
</evidence>
<evidence type="ECO:0000256" key="6">
    <source>
        <dbReference type="ARBA" id="ARBA00023242"/>
    </source>
</evidence>
<keyword evidence="3" id="KW-0805">Transcription regulation</keyword>
<keyword evidence="4" id="KW-0238">DNA-binding</keyword>
<reference evidence="9" key="2">
    <citation type="journal article" date="2024" name="Plant">
        <title>Genomic evolution and insights into agronomic trait innovations of Sesamum species.</title>
        <authorList>
            <person name="Miao H."/>
            <person name="Wang L."/>
            <person name="Qu L."/>
            <person name="Liu H."/>
            <person name="Sun Y."/>
            <person name="Le M."/>
            <person name="Wang Q."/>
            <person name="Wei S."/>
            <person name="Zheng Y."/>
            <person name="Lin W."/>
            <person name="Duan Y."/>
            <person name="Cao H."/>
            <person name="Xiong S."/>
            <person name="Wang X."/>
            <person name="Wei L."/>
            <person name="Li C."/>
            <person name="Ma Q."/>
            <person name="Ju M."/>
            <person name="Zhao R."/>
            <person name="Li G."/>
            <person name="Mu C."/>
            <person name="Tian Q."/>
            <person name="Mei H."/>
            <person name="Zhang T."/>
            <person name="Gao T."/>
            <person name="Zhang H."/>
        </authorList>
    </citation>
    <scope>NUCLEOTIDE SEQUENCE</scope>
    <source>
        <strain evidence="9">G02</strain>
    </source>
</reference>
<proteinExistence type="predicted"/>
<sequence length="378" mass="41020">MCVFKVANQREDFYRGENGDEDEVFDGRNELLESLVLPMISGLNREQEMSAMVSALAHVVAGDVSEEAVEGVAAAGGGGAGGGSSSSACKRGRDELSSCGGDQQFSDSSVARVCRGYSDHFSIGNPSLGASLLEAAGSSMMRTSIITSTESAVYTYTPTYHQETSTESSGGAPRIGRRYRGVRQRPWGKWAAEIRDPYKAARVWLGTFDTAEDAARAYDEAALRFRGNKAKLNFPENVRLVQHHSPSSSSVHDHHHHHQQQQQQMQYYSDPSRMAAVSTSAEPIVHSHAQYNMNYSSGVMTLDDIQRQAGSDSSSLLDELMLYPSGFLESYPSPPAPFPMFFPASQPPESSLRPETSQGGGGADFSWRHTSHDQTSSG</sequence>
<dbReference type="GO" id="GO:0003700">
    <property type="term" value="F:DNA-binding transcription factor activity"/>
    <property type="evidence" value="ECO:0007669"/>
    <property type="project" value="InterPro"/>
</dbReference>
<dbReference type="InterPro" id="IPR044808">
    <property type="entry name" value="ERF_plant"/>
</dbReference>
<dbReference type="SMART" id="SM00380">
    <property type="entry name" value="AP2"/>
    <property type="match status" value="1"/>
</dbReference>
<dbReference type="Pfam" id="PF00847">
    <property type="entry name" value="AP2"/>
    <property type="match status" value="1"/>
</dbReference>
<feature type="compositionally biased region" description="Gly residues" evidence="7">
    <location>
        <begin position="75"/>
        <end position="84"/>
    </location>
</feature>
<dbReference type="SUPFAM" id="SSF54171">
    <property type="entry name" value="DNA-binding domain"/>
    <property type="match status" value="1"/>
</dbReference>
<accession>A0AAW2RE09</accession>
<reference evidence="9" key="1">
    <citation type="submission" date="2020-06" db="EMBL/GenBank/DDBJ databases">
        <authorList>
            <person name="Li T."/>
            <person name="Hu X."/>
            <person name="Zhang T."/>
            <person name="Song X."/>
            <person name="Zhang H."/>
            <person name="Dai N."/>
            <person name="Sheng W."/>
            <person name="Hou X."/>
            <person name="Wei L."/>
        </authorList>
    </citation>
    <scope>NUCLEOTIDE SEQUENCE</scope>
    <source>
        <strain evidence="9">G02</strain>
        <tissue evidence="9">Leaf</tissue>
    </source>
</reference>
<comment type="subcellular location">
    <subcellularLocation>
        <location evidence="1">Nucleus</location>
    </subcellularLocation>
</comment>
<feature type="region of interest" description="Disordered" evidence="7">
    <location>
        <begin position="339"/>
        <end position="378"/>
    </location>
</feature>
<dbReference type="PROSITE" id="PS51032">
    <property type="entry name" value="AP2_ERF"/>
    <property type="match status" value="1"/>
</dbReference>
<protein>
    <submittedName>
        <fullName evidence="9">Ethylene-responsive transcription factor ABR1</fullName>
    </submittedName>
</protein>
<organism evidence="9">
    <name type="scientific">Sesamum radiatum</name>
    <name type="common">Black benniseed</name>
    <dbReference type="NCBI Taxonomy" id="300843"/>
    <lineage>
        <taxon>Eukaryota</taxon>
        <taxon>Viridiplantae</taxon>
        <taxon>Streptophyta</taxon>
        <taxon>Embryophyta</taxon>
        <taxon>Tracheophyta</taxon>
        <taxon>Spermatophyta</taxon>
        <taxon>Magnoliopsida</taxon>
        <taxon>eudicotyledons</taxon>
        <taxon>Gunneridae</taxon>
        <taxon>Pentapetalae</taxon>
        <taxon>asterids</taxon>
        <taxon>lamiids</taxon>
        <taxon>Lamiales</taxon>
        <taxon>Pedaliaceae</taxon>
        <taxon>Sesamum</taxon>
    </lineage>
</organism>
<name>A0AAW2RE09_SESRA</name>
<evidence type="ECO:0000256" key="3">
    <source>
        <dbReference type="ARBA" id="ARBA00023015"/>
    </source>
</evidence>